<dbReference type="InterPro" id="IPR025497">
    <property type="entry name" value="PatA-like_N"/>
</dbReference>
<evidence type="ECO:0000313" key="3">
    <source>
        <dbReference type="Proteomes" id="UP000736328"/>
    </source>
</evidence>
<dbReference type="Proteomes" id="UP000736328">
    <property type="component" value="Unassembled WGS sequence"/>
</dbReference>
<accession>A0A933I8X5</accession>
<evidence type="ECO:0000313" key="2">
    <source>
        <dbReference type="EMBL" id="MBI4726772.1"/>
    </source>
</evidence>
<reference evidence="2" key="1">
    <citation type="submission" date="2020-07" db="EMBL/GenBank/DDBJ databases">
        <title>Huge and variable diversity of episymbiotic CPR bacteria and DPANN archaea in groundwater ecosystems.</title>
        <authorList>
            <person name="He C.Y."/>
            <person name="Keren R."/>
            <person name="Whittaker M."/>
            <person name="Farag I.F."/>
            <person name="Doudna J."/>
            <person name="Cate J.H.D."/>
            <person name="Banfield J.F."/>
        </authorList>
    </citation>
    <scope>NUCLEOTIDE SEQUENCE</scope>
    <source>
        <strain evidence="2">NC_groundwater_1520_Pr4_B-0.1um_53_5</strain>
    </source>
</reference>
<evidence type="ECO:0000259" key="1">
    <source>
        <dbReference type="Pfam" id="PF14332"/>
    </source>
</evidence>
<sequence>MAEIITLGRVQFGEVVAKALKERWSGVLTIESPEFTEYVEFKNGSIGGFSSAERKQLLGEILTAGGHISEEDLDKAIATQKAKGGRIGDILVEMDLITRQRIEEVLAIHQMSVLAQSLSAKDSELSFEPGLTLADKG</sequence>
<organism evidence="2 3">
    <name type="scientific">candidate division TA06 bacterium</name>
    <dbReference type="NCBI Taxonomy" id="2250710"/>
    <lineage>
        <taxon>Bacteria</taxon>
        <taxon>Bacteria division TA06</taxon>
    </lineage>
</organism>
<dbReference type="AlphaFoldDB" id="A0A933I8X5"/>
<gene>
    <name evidence="2" type="ORF">HY768_06060</name>
</gene>
<feature type="domain" description="PatA-like N-terminal" evidence="1">
    <location>
        <begin position="7"/>
        <end position="133"/>
    </location>
</feature>
<dbReference type="SUPFAM" id="SSF160246">
    <property type="entry name" value="EspE N-terminal domain-like"/>
    <property type="match status" value="1"/>
</dbReference>
<name>A0A933I8X5_UNCT6</name>
<proteinExistence type="predicted"/>
<dbReference type="EMBL" id="JACQXR010000079">
    <property type="protein sequence ID" value="MBI4726772.1"/>
    <property type="molecule type" value="Genomic_DNA"/>
</dbReference>
<protein>
    <recommendedName>
        <fullName evidence="1">PatA-like N-terminal domain-containing protein</fullName>
    </recommendedName>
</protein>
<dbReference type="Pfam" id="PF14332">
    <property type="entry name" value="DUF4388"/>
    <property type="match status" value="1"/>
</dbReference>
<comment type="caution">
    <text evidence="2">The sequence shown here is derived from an EMBL/GenBank/DDBJ whole genome shotgun (WGS) entry which is preliminary data.</text>
</comment>
<dbReference type="InterPro" id="IPR037257">
    <property type="entry name" value="T2SS_E_N_sf"/>
</dbReference>